<keyword evidence="2" id="KW-1185">Reference proteome</keyword>
<evidence type="ECO:0000313" key="2">
    <source>
        <dbReference type="Proteomes" id="UP000282454"/>
    </source>
</evidence>
<dbReference type="RefSeq" id="WP_121391393.1">
    <property type="nucleotide sequence ID" value="NZ_RCDD01000002.1"/>
</dbReference>
<evidence type="ECO:0000313" key="1">
    <source>
        <dbReference type="EMBL" id="RLK58664.1"/>
    </source>
</evidence>
<evidence type="ECO:0008006" key="3">
    <source>
        <dbReference type="Google" id="ProtNLM"/>
    </source>
</evidence>
<proteinExistence type="predicted"/>
<organism evidence="1 2">
    <name type="scientific">Actinokineospora cianjurensis</name>
    <dbReference type="NCBI Taxonomy" id="585224"/>
    <lineage>
        <taxon>Bacteria</taxon>
        <taxon>Bacillati</taxon>
        <taxon>Actinomycetota</taxon>
        <taxon>Actinomycetes</taxon>
        <taxon>Pseudonocardiales</taxon>
        <taxon>Pseudonocardiaceae</taxon>
        <taxon>Actinokineospora</taxon>
    </lineage>
</organism>
<name>A0A421B2S6_9PSEU</name>
<dbReference type="Proteomes" id="UP000282454">
    <property type="component" value="Unassembled WGS sequence"/>
</dbReference>
<reference evidence="1 2" key="1">
    <citation type="submission" date="2018-10" db="EMBL/GenBank/DDBJ databases">
        <title>Genomic Encyclopedia of Archaeal and Bacterial Type Strains, Phase II (KMG-II): from individual species to whole genera.</title>
        <authorList>
            <person name="Goeker M."/>
        </authorList>
    </citation>
    <scope>NUCLEOTIDE SEQUENCE [LARGE SCALE GENOMIC DNA]</scope>
    <source>
        <strain evidence="1 2">DSM 45657</strain>
    </source>
</reference>
<protein>
    <recommendedName>
        <fullName evidence="3">Leucine rich repeat (LRR) protein</fullName>
    </recommendedName>
</protein>
<comment type="caution">
    <text evidence="1">The sequence shown here is derived from an EMBL/GenBank/DDBJ whole genome shotgun (WGS) entry which is preliminary data.</text>
</comment>
<sequence>MDHLLYGLAVNPALPAALVERLIDVADAEMAGALAERGDLSAGQALKLVKRQPETAVELAEAGVLTVDSVDPLVAPVVALALLGRGAGDPEWTRRFAVDPAVEHRVRLAACPGLPEDVVEVLAGDVEAVVVAGLAEATTSVEVVARLAGHPHAEVRKALAGNEVAPPAVLASLITGEGLPPLTGCLVCDRETVPFVHDRECPRADCDLRTGASCDGSHESTVWETHLLALGNPTTPLDAVIGFLDHPMWLFRERLAARPDLPPEAYRRLAADPVPGVRWALAENPAIGDAVIRELAREDTHVRRQVALNPRVPLDVLADLAVTTKIGPTLVPRIATATQAEVQNLALSPTAALRMLLAHRRDLPARVRDVLAADHDAKVVKAIAPDPGLSETQLRAMIDRHGTQVLGAVARNPAASSALLEDVVRHLPPSHKAFRAIAEHPNATAPALLACLDDDRARPLAAAHPALPPETISELLTDDDGWTAQAAAANPSLPPEVMASLVGESRRRLDGS</sequence>
<gene>
    <name evidence="1" type="ORF">CLV68_3136</name>
</gene>
<dbReference type="OrthoDB" id="3666466at2"/>
<dbReference type="EMBL" id="RCDD01000002">
    <property type="protein sequence ID" value="RLK58664.1"/>
    <property type="molecule type" value="Genomic_DNA"/>
</dbReference>
<dbReference type="AlphaFoldDB" id="A0A421B2S6"/>
<accession>A0A421B2S6</accession>
<dbReference type="InterPro" id="IPR011989">
    <property type="entry name" value="ARM-like"/>
</dbReference>
<dbReference type="Gene3D" id="1.25.10.10">
    <property type="entry name" value="Leucine-rich Repeat Variant"/>
    <property type="match status" value="2"/>
</dbReference>